<dbReference type="STRING" id="1390249.BHU72_02845"/>
<evidence type="ECO:0000313" key="1">
    <source>
        <dbReference type="EMBL" id="OEH85735.1"/>
    </source>
</evidence>
<dbReference type="EMBL" id="MJAT01000012">
    <property type="protein sequence ID" value="OEH85735.1"/>
    <property type="molecule type" value="Genomic_DNA"/>
</dbReference>
<gene>
    <name evidence="1" type="ORF">BHU72_02845</name>
</gene>
<dbReference type="Pfam" id="PF04017">
    <property type="entry name" value="DUF366"/>
    <property type="match status" value="1"/>
</dbReference>
<dbReference type="GO" id="GO:0016740">
    <property type="term" value="F:transferase activity"/>
    <property type="evidence" value="ECO:0007669"/>
    <property type="project" value="UniProtKB-ARBA"/>
</dbReference>
<dbReference type="InterPro" id="IPR045864">
    <property type="entry name" value="aa-tRNA-synth_II/BPL/LPL"/>
</dbReference>
<dbReference type="GO" id="GO:0140096">
    <property type="term" value="F:catalytic activity, acting on a protein"/>
    <property type="evidence" value="ECO:0007669"/>
    <property type="project" value="UniProtKB-ARBA"/>
</dbReference>
<proteinExistence type="predicted"/>
<dbReference type="Proteomes" id="UP000095255">
    <property type="component" value="Unassembled WGS sequence"/>
</dbReference>
<organism evidence="1 2">
    <name type="scientific">Desulfuribacillus stibiiarsenatis</name>
    <dbReference type="NCBI Taxonomy" id="1390249"/>
    <lineage>
        <taxon>Bacteria</taxon>
        <taxon>Bacillati</taxon>
        <taxon>Bacillota</taxon>
        <taxon>Desulfuribacillia</taxon>
        <taxon>Desulfuribacillales</taxon>
        <taxon>Desulfuribacillaceae</taxon>
        <taxon>Desulfuribacillus</taxon>
    </lineage>
</organism>
<protein>
    <recommendedName>
        <fullName evidence="3">DUF366 domain-containing protein</fullName>
    </recommendedName>
</protein>
<dbReference type="InterPro" id="IPR007162">
    <property type="entry name" value="DUF366"/>
</dbReference>
<dbReference type="OrthoDB" id="9788500at2"/>
<accession>A0A1E5L6G8</accession>
<dbReference type="Gene3D" id="3.30.930.10">
    <property type="entry name" value="Bira Bifunctional Protein, Domain 2"/>
    <property type="match status" value="1"/>
</dbReference>
<dbReference type="AlphaFoldDB" id="A0A1E5L6G8"/>
<dbReference type="PIRSF" id="PIRSF006503">
    <property type="entry name" value="UCP006503"/>
    <property type="match status" value="1"/>
</dbReference>
<dbReference type="SUPFAM" id="SSF55681">
    <property type="entry name" value="Class II aaRS and biotin synthetases"/>
    <property type="match status" value="1"/>
</dbReference>
<evidence type="ECO:0008006" key="3">
    <source>
        <dbReference type="Google" id="ProtNLM"/>
    </source>
</evidence>
<evidence type="ECO:0000313" key="2">
    <source>
        <dbReference type="Proteomes" id="UP000095255"/>
    </source>
</evidence>
<sequence length="185" mass="20860">MMKYLWHDERLTYDGTQLSSLFAYRNFSIQGNSIIGFQGPCHVSIEEMVDLADVKQNAHIYSLKMVHFIVEVFEMDLVKTVYIQRILVSLVKEILEKLSVQGVVRRGDDLYIADKKLSVSIATLSPVSTMIHFGINVSSEDTPVPTLGLNDLNIDAVVFGEMLLKEFSDEVESVNMARCKVRGVL</sequence>
<reference evidence="1 2" key="1">
    <citation type="submission" date="2016-09" db="EMBL/GenBank/DDBJ databases">
        <title>Desulfuribacillus arsenicus sp. nov., an obligately anaerobic, dissimilatory arsenic- and antimonate-reducing bacterium isolated from anoxic sediments.</title>
        <authorList>
            <person name="Abin C.A."/>
            <person name="Hollibaugh J.T."/>
        </authorList>
    </citation>
    <scope>NUCLEOTIDE SEQUENCE [LARGE SCALE GENOMIC DNA]</scope>
    <source>
        <strain evidence="1 2">MLFW-2</strain>
    </source>
</reference>
<name>A0A1E5L6G8_9FIRM</name>
<comment type="caution">
    <text evidence="1">The sequence shown here is derived from an EMBL/GenBank/DDBJ whole genome shotgun (WGS) entry which is preliminary data.</text>
</comment>
<keyword evidence="2" id="KW-1185">Reference proteome</keyword>